<dbReference type="AlphaFoldDB" id="A0A0H5RAV7"/>
<feature type="compositionally biased region" description="Basic and acidic residues" evidence="1">
    <location>
        <begin position="202"/>
        <end position="225"/>
    </location>
</feature>
<dbReference type="EMBL" id="HACM01010489">
    <property type="protein sequence ID" value="CRZ10931.1"/>
    <property type="molecule type" value="Transcribed_RNA"/>
</dbReference>
<feature type="non-terminal residue" evidence="2">
    <location>
        <position position="1"/>
    </location>
</feature>
<feature type="region of interest" description="Disordered" evidence="1">
    <location>
        <begin position="278"/>
        <end position="302"/>
    </location>
</feature>
<feature type="compositionally biased region" description="Pro residues" evidence="1">
    <location>
        <begin position="1"/>
        <end position="42"/>
    </location>
</feature>
<feature type="compositionally biased region" description="Basic and acidic residues" evidence="1">
    <location>
        <begin position="76"/>
        <end position="101"/>
    </location>
</feature>
<organism evidence="2">
    <name type="scientific">Spongospora subterranea</name>
    <dbReference type="NCBI Taxonomy" id="70186"/>
    <lineage>
        <taxon>Eukaryota</taxon>
        <taxon>Sar</taxon>
        <taxon>Rhizaria</taxon>
        <taxon>Endomyxa</taxon>
        <taxon>Phytomyxea</taxon>
        <taxon>Plasmodiophorida</taxon>
        <taxon>Plasmodiophoridae</taxon>
        <taxon>Spongospora</taxon>
    </lineage>
</organism>
<protein>
    <submittedName>
        <fullName evidence="2">Uncharacterized protein</fullName>
    </submittedName>
</protein>
<reference evidence="2" key="1">
    <citation type="submission" date="2015-04" db="EMBL/GenBank/DDBJ databases">
        <title>The genome sequence of the plant pathogenic Rhizarian Plasmodiophora brassicae reveals insights in its biotrophic life cycle and the origin of chitin synthesis.</title>
        <authorList>
            <person name="Schwelm A."/>
            <person name="Fogelqvist J."/>
            <person name="Knaust A."/>
            <person name="Julke S."/>
            <person name="Lilja T."/>
            <person name="Dhandapani V."/>
            <person name="Bonilla-Rosso G."/>
            <person name="Karlsson M."/>
            <person name="Shevchenko A."/>
            <person name="Choi S.R."/>
            <person name="Kim H.G."/>
            <person name="Park J.Y."/>
            <person name="Lim Y.P."/>
            <person name="Ludwig-Muller J."/>
            <person name="Dixelius C."/>
        </authorList>
    </citation>
    <scope>NUCLEOTIDE SEQUENCE</scope>
    <source>
        <tissue evidence="2">Potato root galls</tissue>
    </source>
</reference>
<sequence length="302" mass="32387">PTTPAPTTPAPTTPAPTTPAPTTPAPTTPAPTTPAPTTPPPTNATTPAPTTISPIPVVLNRTTETIEINGKKEKKVFREPKTPEEPELKRAGEKYQPKMDKPALTPEHSTVAVWTATPNEEEEPSTVEQGEVIAQRKLKVERFGSDAGAKGDVVESSEIIDADTLTAKLPKTGTLTADRVSHVDRKSKDVFKRGSDNGQFDASERKNVISKTDAESADGRREVSATKDLTSNVRSFENFGNNRTNGSFVELDNKRVAKEVEKRKDGNTATTKILDASAKSVVEDFDAPSPSKTSRPKKGPSL</sequence>
<evidence type="ECO:0000313" key="2">
    <source>
        <dbReference type="EMBL" id="CRZ10931.1"/>
    </source>
</evidence>
<name>A0A0H5RAV7_9EUKA</name>
<feature type="region of interest" description="Disordered" evidence="1">
    <location>
        <begin position="1"/>
        <end position="108"/>
    </location>
</feature>
<proteinExistence type="predicted"/>
<accession>A0A0H5RAV7</accession>
<feature type="region of interest" description="Disordered" evidence="1">
    <location>
        <begin position="188"/>
        <end position="225"/>
    </location>
</feature>
<evidence type="ECO:0000256" key="1">
    <source>
        <dbReference type="SAM" id="MobiDB-lite"/>
    </source>
</evidence>